<dbReference type="InterPro" id="IPR002810">
    <property type="entry name" value="NfeD-like_C"/>
</dbReference>
<evidence type="ECO:0000313" key="9">
    <source>
        <dbReference type="EMBL" id="HIX86176.1"/>
    </source>
</evidence>
<dbReference type="PANTHER" id="PTHR33507:SF3">
    <property type="entry name" value="INNER MEMBRANE PROTEIN YBBJ"/>
    <property type="match status" value="1"/>
</dbReference>
<evidence type="ECO:0000256" key="2">
    <source>
        <dbReference type="ARBA" id="ARBA00022692"/>
    </source>
</evidence>
<feature type="domain" description="NfeD-like C-terminal" evidence="6">
    <location>
        <begin position="412"/>
        <end position="467"/>
    </location>
</feature>
<evidence type="ECO:0000256" key="3">
    <source>
        <dbReference type="ARBA" id="ARBA00022989"/>
    </source>
</evidence>
<comment type="subcellular location">
    <subcellularLocation>
        <location evidence="1">Membrane</location>
        <topology evidence="1">Multi-pass membrane protein</topology>
    </subcellularLocation>
</comment>
<proteinExistence type="predicted"/>
<feature type="transmembrane region" description="Helical" evidence="5">
    <location>
        <begin position="278"/>
        <end position="298"/>
    </location>
</feature>
<dbReference type="Pfam" id="PF24961">
    <property type="entry name" value="NfeD_membrane"/>
    <property type="match status" value="1"/>
</dbReference>
<dbReference type="SUPFAM" id="SSF141322">
    <property type="entry name" value="NfeD domain-like"/>
    <property type="match status" value="1"/>
</dbReference>
<comment type="caution">
    <text evidence="9">The sequence shown here is derived from an EMBL/GenBank/DDBJ whole genome shotgun (WGS) entry which is preliminary data.</text>
</comment>
<sequence>MSDIYGLSRAWLRALAVVALLGSAGVSPRAAEPGRALVYAIDIRREIDNTTWLYLRNGLAEARALEADAVLLHMNTYGGLLEAADSMRTAVLYSPIPVHVFIDNNAASAGALISIACQKIFMREGANIGAATVVEQTGEAAPDKYQSYMRSMIRSTAEAHGKDTLVQAGDTVYKWRRDPLIAEAMVDDRVVVPHLVDSGKVLTLTAREALAWGYCDGIAESEEEVITRYLGYADYTVRRYAPTWFDNVKGFFMSPVVQGLLIVLIIGGIYFEMQTPGLGFPSAVSLVAALLYFIPLYIDGLAANWEILLFVVGVILILLEVFVIPGFGVAGIGGIVLVVGGLTMSLLDNRDFDFRGVSGFDTGRAALTVLLGLGIGFALVVWLSNRIGHRGPLRRLALHADLEEAVSTPSLAELVGKRGVAVTVLRPSGTVDIEGEPYDSVSESGFIAPGTPVRVVRFENAQLYVERIE</sequence>
<dbReference type="EMBL" id="DXEN01000046">
    <property type="protein sequence ID" value="HIX86176.1"/>
    <property type="molecule type" value="Genomic_DNA"/>
</dbReference>
<dbReference type="Gene3D" id="2.40.50.140">
    <property type="entry name" value="Nucleic acid-binding proteins"/>
    <property type="match status" value="1"/>
</dbReference>
<dbReference type="CDD" id="cd07021">
    <property type="entry name" value="Clp_protease_NfeD_like"/>
    <property type="match status" value="1"/>
</dbReference>
<dbReference type="SUPFAM" id="SSF52096">
    <property type="entry name" value="ClpP/crotonase"/>
    <property type="match status" value="1"/>
</dbReference>
<feature type="transmembrane region" description="Helical" evidence="5">
    <location>
        <begin position="329"/>
        <end position="347"/>
    </location>
</feature>
<feature type="transmembrane region" description="Helical" evidence="5">
    <location>
        <begin position="251"/>
        <end position="271"/>
    </location>
</feature>
<accession>A0A9D1XR58</accession>
<dbReference type="Pfam" id="PF01957">
    <property type="entry name" value="NfeD"/>
    <property type="match status" value="1"/>
</dbReference>
<reference evidence="9" key="1">
    <citation type="journal article" date="2021" name="PeerJ">
        <title>Extensive microbial diversity within the chicken gut microbiome revealed by metagenomics and culture.</title>
        <authorList>
            <person name="Gilroy R."/>
            <person name="Ravi A."/>
            <person name="Getino M."/>
            <person name="Pursley I."/>
            <person name="Horton D.L."/>
            <person name="Alikhan N.F."/>
            <person name="Baker D."/>
            <person name="Gharbi K."/>
            <person name="Hall N."/>
            <person name="Watson M."/>
            <person name="Adriaenssens E.M."/>
            <person name="Foster-Nyarko E."/>
            <person name="Jarju S."/>
            <person name="Secka A."/>
            <person name="Antonio M."/>
            <person name="Oren A."/>
            <person name="Chaudhuri R.R."/>
            <person name="La Ragione R."/>
            <person name="Hildebrand F."/>
            <person name="Pallen M.J."/>
        </authorList>
    </citation>
    <scope>NUCLEOTIDE SEQUENCE</scope>
    <source>
        <strain evidence="9">ChiHecec2B26-12326</strain>
    </source>
</reference>
<dbReference type="Pfam" id="PF25145">
    <property type="entry name" value="NfeD1b_N"/>
    <property type="match status" value="1"/>
</dbReference>
<evidence type="ECO:0000256" key="1">
    <source>
        <dbReference type="ARBA" id="ARBA00004141"/>
    </source>
</evidence>
<feature type="domain" description="NfeD1b N-terminal" evidence="8">
    <location>
        <begin position="38"/>
        <end position="237"/>
    </location>
</feature>
<dbReference type="InterPro" id="IPR056738">
    <property type="entry name" value="NfeD1b_N"/>
</dbReference>
<feature type="transmembrane region" description="Helical" evidence="5">
    <location>
        <begin position="304"/>
        <end position="322"/>
    </location>
</feature>
<feature type="transmembrane region" description="Helical" evidence="5">
    <location>
        <begin position="367"/>
        <end position="385"/>
    </location>
</feature>
<reference evidence="9" key="2">
    <citation type="submission" date="2021-04" db="EMBL/GenBank/DDBJ databases">
        <authorList>
            <person name="Gilroy R."/>
        </authorList>
    </citation>
    <scope>NUCLEOTIDE SEQUENCE</scope>
    <source>
        <strain evidence="9">ChiHecec2B26-12326</strain>
    </source>
</reference>
<dbReference type="GO" id="GO:0005886">
    <property type="term" value="C:plasma membrane"/>
    <property type="evidence" value="ECO:0007669"/>
    <property type="project" value="TreeGrafter"/>
</dbReference>
<dbReference type="Proteomes" id="UP000823847">
    <property type="component" value="Unassembled WGS sequence"/>
</dbReference>
<keyword evidence="4 5" id="KW-0472">Membrane</keyword>
<feature type="domain" description="NfeD integral membrane" evidence="7">
    <location>
        <begin position="257"/>
        <end position="382"/>
    </location>
</feature>
<protein>
    <submittedName>
        <fullName evidence="9">Nodulation protein NfeD</fullName>
    </submittedName>
</protein>
<dbReference type="InterPro" id="IPR012340">
    <property type="entry name" value="NA-bd_OB-fold"/>
</dbReference>
<dbReference type="AlphaFoldDB" id="A0A9D1XR58"/>
<dbReference type="InterPro" id="IPR029045">
    <property type="entry name" value="ClpP/crotonase-like_dom_sf"/>
</dbReference>
<name>A0A9D1XR58_9BACT</name>
<keyword evidence="2 5" id="KW-0812">Transmembrane</keyword>
<keyword evidence="3 5" id="KW-1133">Transmembrane helix</keyword>
<evidence type="ECO:0000313" key="10">
    <source>
        <dbReference type="Proteomes" id="UP000823847"/>
    </source>
</evidence>
<dbReference type="InterPro" id="IPR056739">
    <property type="entry name" value="NfeD_membrane"/>
</dbReference>
<dbReference type="Gene3D" id="3.90.226.10">
    <property type="entry name" value="2-enoyl-CoA Hydratase, Chain A, domain 1"/>
    <property type="match status" value="1"/>
</dbReference>
<evidence type="ECO:0000259" key="6">
    <source>
        <dbReference type="Pfam" id="PF01957"/>
    </source>
</evidence>
<gene>
    <name evidence="9" type="ORF">H9848_06170</name>
</gene>
<evidence type="ECO:0000259" key="8">
    <source>
        <dbReference type="Pfam" id="PF25145"/>
    </source>
</evidence>
<evidence type="ECO:0000256" key="5">
    <source>
        <dbReference type="SAM" id="Phobius"/>
    </source>
</evidence>
<dbReference type="PANTHER" id="PTHR33507">
    <property type="entry name" value="INNER MEMBRANE PROTEIN YBBJ"/>
    <property type="match status" value="1"/>
</dbReference>
<organism evidence="9 10">
    <name type="scientific">Candidatus Parabacteroides intestinigallinarum</name>
    <dbReference type="NCBI Taxonomy" id="2838722"/>
    <lineage>
        <taxon>Bacteria</taxon>
        <taxon>Pseudomonadati</taxon>
        <taxon>Bacteroidota</taxon>
        <taxon>Bacteroidia</taxon>
        <taxon>Bacteroidales</taxon>
        <taxon>Tannerellaceae</taxon>
        <taxon>Parabacteroides</taxon>
    </lineage>
</organism>
<evidence type="ECO:0000259" key="7">
    <source>
        <dbReference type="Pfam" id="PF24961"/>
    </source>
</evidence>
<dbReference type="InterPro" id="IPR052165">
    <property type="entry name" value="Membrane_assoc_protease"/>
</dbReference>
<evidence type="ECO:0000256" key="4">
    <source>
        <dbReference type="ARBA" id="ARBA00023136"/>
    </source>
</evidence>